<dbReference type="GO" id="GO:0007155">
    <property type="term" value="P:cell adhesion"/>
    <property type="evidence" value="ECO:0007669"/>
    <property type="project" value="InterPro"/>
</dbReference>
<reference evidence="3" key="1">
    <citation type="submission" date="2025-08" db="UniProtKB">
        <authorList>
            <consortium name="RefSeq"/>
        </authorList>
    </citation>
    <scope>IDENTIFICATION</scope>
</reference>
<dbReference type="GO" id="GO:0022407">
    <property type="term" value="P:regulation of cell-cell adhesion"/>
    <property type="evidence" value="ECO:0007669"/>
    <property type="project" value="TreeGrafter"/>
</dbReference>
<dbReference type="GO" id="GO:0009897">
    <property type="term" value="C:external side of plasma membrane"/>
    <property type="evidence" value="ECO:0007669"/>
    <property type="project" value="TreeGrafter"/>
</dbReference>
<organism evidence="2 3">
    <name type="scientific">Odobenus rosmarus divergens</name>
    <name type="common">Pacific walrus</name>
    <dbReference type="NCBI Taxonomy" id="9708"/>
    <lineage>
        <taxon>Eukaryota</taxon>
        <taxon>Metazoa</taxon>
        <taxon>Chordata</taxon>
        <taxon>Craniata</taxon>
        <taxon>Vertebrata</taxon>
        <taxon>Euteleostomi</taxon>
        <taxon>Mammalia</taxon>
        <taxon>Eutheria</taxon>
        <taxon>Laurasiatheria</taxon>
        <taxon>Carnivora</taxon>
        <taxon>Caniformia</taxon>
        <taxon>Pinnipedia</taxon>
        <taxon>Odobenidae</taxon>
        <taxon>Odobenus</taxon>
    </lineage>
</organism>
<dbReference type="PANTHER" id="PTHR16676:SF0">
    <property type="entry name" value="SIGNAL TRANSDUCER CD24"/>
    <property type="match status" value="1"/>
</dbReference>
<evidence type="ECO:0000313" key="3">
    <source>
        <dbReference type="RefSeq" id="XP_004412481.1"/>
    </source>
</evidence>
<keyword evidence="1" id="KW-1133">Transmembrane helix</keyword>
<dbReference type="GO" id="GO:0001775">
    <property type="term" value="P:cell activation"/>
    <property type="evidence" value="ECO:0007669"/>
    <property type="project" value="TreeGrafter"/>
</dbReference>
<gene>
    <name evidence="3" type="primary">LOC101374546</name>
</gene>
<evidence type="ECO:0000313" key="2">
    <source>
        <dbReference type="Proteomes" id="UP000245340"/>
    </source>
</evidence>
<feature type="transmembrane region" description="Helical" evidence="1">
    <location>
        <begin position="66"/>
        <end position="85"/>
    </location>
</feature>
<feature type="transmembrane region" description="Helical" evidence="1">
    <location>
        <begin position="12"/>
        <end position="31"/>
    </location>
</feature>
<dbReference type="RefSeq" id="XP_004412481.1">
    <property type="nucleotide sequence ID" value="XM_004412424.1"/>
</dbReference>
<keyword evidence="2" id="KW-1185">Reference proteome</keyword>
<name>A0A9B0H8V0_ODORO</name>
<sequence>MRRDRAGTGRALVASLGLGLLFLTLLLPMLISSNQTIVVTLSRNSSQNTSTAPNLANATTVATGSALQSSASLSVISIFLLHLYCQETWAKKHLYFPVF</sequence>
<evidence type="ECO:0000256" key="1">
    <source>
        <dbReference type="SAM" id="Phobius"/>
    </source>
</evidence>
<protein>
    <submittedName>
        <fullName evidence="3">Signal transducer CD24-like</fullName>
    </submittedName>
</protein>
<dbReference type="GO" id="GO:0030296">
    <property type="term" value="F:protein tyrosine kinase activator activity"/>
    <property type="evidence" value="ECO:0007669"/>
    <property type="project" value="TreeGrafter"/>
</dbReference>
<accession>A0A9B0H8V0</accession>
<dbReference type="Pfam" id="PF14984">
    <property type="entry name" value="CD24"/>
    <property type="match status" value="1"/>
</dbReference>
<keyword evidence="1" id="KW-0472">Membrane</keyword>
<proteinExistence type="predicted"/>
<keyword evidence="1" id="KW-0812">Transmembrane</keyword>
<dbReference type="AlphaFoldDB" id="A0A9B0H8V0"/>
<dbReference type="GO" id="GO:0045121">
    <property type="term" value="C:membrane raft"/>
    <property type="evidence" value="ECO:0007669"/>
    <property type="project" value="TreeGrafter"/>
</dbReference>
<dbReference type="InterPro" id="IPR028029">
    <property type="entry name" value="CD24"/>
</dbReference>
<dbReference type="PANTHER" id="PTHR16676">
    <property type="entry name" value="SIGNAL TRANSDUCER CD24"/>
    <property type="match status" value="1"/>
</dbReference>
<dbReference type="Proteomes" id="UP000245340">
    <property type="component" value="Unplaced"/>
</dbReference>